<dbReference type="PANTHER" id="PTHR18867">
    <property type="entry name" value="RAD50"/>
    <property type="match status" value="1"/>
</dbReference>
<comment type="similarity">
    <text evidence="4">Belongs to the SMC family. RAD50 subfamily.</text>
</comment>
<dbReference type="GO" id="GO:0005524">
    <property type="term" value="F:ATP binding"/>
    <property type="evidence" value="ECO:0007669"/>
    <property type="project" value="UniProtKB-KW"/>
</dbReference>
<dbReference type="NCBIfam" id="TIGR00606">
    <property type="entry name" value="rad50"/>
    <property type="match status" value="1"/>
</dbReference>
<dbReference type="GO" id="GO:0016887">
    <property type="term" value="F:ATP hydrolysis activity"/>
    <property type="evidence" value="ECO:0007669"/>
    <property type="project" value="InterPro"/>
</dbReference>
<comment type="catalytic activity">
    <reaction evidence="17">
        <text>ATP + H2O = ADP + phosphate + H(+)</text>
        <dbReference type="Rhea" id="RHEA:13065"/>
        <dbReference type="ChEBI" id="CHEBI:15377"/>
        <dbReference type="ChEBI" id="CHEBI:15378"/>
        <dbReference type="ChEBI" id="CHEBI:30616"/>
        <dbReference type="ChEBI" id="CHEBI:43474"/>
        <dbReference type="ChEBI" id="CHEBI:456216"/>
    </reaction>
</comment>
<dbReference type="Pfam" id="PF04423">
    <property type="entry name" value="Rad50_zn_hook"/>
    <property type="match status" value="1"/>
</dbReference>
<dbReference type="GO" id="GO:0007004">
    <property type="term" value="P:telomere maintenance via telomerase"/>
    <property type="evidence" value="ECO:0007669"/>
    <property type="project" value="TreeGrafter"/>
</dbReference>
<organism evidence="22 23">
    <name type="scientific">Nasonia vitripennis</name>
    <name type="common">Parasitic wasp</name>
    <dbReference type="NCBI Taxonomy" id="7425"/>
    <lineage>
        <taxon>Eukaryota</taxon>
        <taxon>Metazoa</taxon>
        <taxon>Ecdysozoa</taxon>
        <taxon>Arthropoda</taxon>
        <taxon>Hexapoda</taxon>
        <taxon>Insecta</taxon>
        <taxon>Pterygota</taxon>
        <taxon>Neoptera</taxon>
        <taxon>Endopterygota</taxon>
        <taxon>Hymenoptera</taxon>
        <taxon>Apocrita</taxon>
        <taxon>Proctotrupomorpha</taxon>
        <taxon>Chalcidoidea</taxon>
        <taxon>Pteromalidae</taxon>
        <taxon>Pteromalinae</taxon>
        <taxon>Nasonia</taxon>
    </lineage>
</organism>
<evidence type="ECO:0000256" key="4">
    <source>
        <dbReference type="ARBA" id="ARBA00009439"/>
    </source>
</evidence>
<feature type="coiled-coil region" evidence="19">
    <location>
        <begin position="585"/>
        <end position="660"/>
    </location>
</feature>
<dbReference type="InterPro" id="IPR004584">
    <property type="entry name" value="Rad50_eukaryotes"/>
</dbReference>
<dbReference type="Pfam" id="PF13558">
    <property type="entry name" value="SbcC_Walker_B"/>
    <property type="match status" value="1"/>
</dbReference>
<dbReference type="EnsemblMetazoa" id="XM_001600215">
    <property type="protein sequence ID" value="XP_001600265"/>
    <property type="gene ID" value="LOC100115581"/>
</dbReference>
<evidence type="ECO:0000256" key="8">
    <source>
        <dbReference type="ARBA" id="ARBA00022763"/>
    </source>
</evidence>
<evidence type="ECO:0000256" key="17">
    <source>
        <dbReference type="ARBA" id="ARBA00049360"/>
    </source>
</evidence>
<evidence type="ECO:0000313" key="22">
    <source>
        <dbReference type="EnsemblMetazoa" id="XP_001600265"/>
    </source>
</evidence>
<dbReference type="GO" id="GO:0000722">
    <property type="term" value="P:telomere maintenance via recombination"/>
    <property type="evidence" value="ECO:0007669"/>
    <property type="project" value="TreeGrafter"/>
</dbReference>
<evidence type="ECO:0000256" key="1">
    <source>
        <dbReference type="ARBA" id="ARBA00001947"/>
    </source>
</evidence>
<evidence type="ECO:0000256" key="18">
    <source>
        <dbReference type="PROSITE-ProRule" id="PRU00471"/>
    </source>
</evidence>
<dbReference type="InParanoid" id="A0A7M7G1L1"/>
<feature type="binding site" evidence="18">
    <location>
        <position position="687"/>
    </location>
    <ligand>
        <name>Zn(2+)</name>
        <dbReference type="ChEBI" id="CHEBI:29105"/>
    </ligand>
</feature>
<evidence type="ECO:0000256" key="2">
    <source>
        <dbReference type="ARBA" id="ARBA00004123"/>
    </source>
</evidence>
<comment type="cofactor">
    <cofactor evidence="1">
        <name>Zn(2+)</name>
        <dbReference type="ChEBI" id="CHEBI:29105"/>
    </cofactor>
</comment>
<feature type="binding site" evidence="18">
    <location>
        <position position="684"/>
    </location>
    <ligand>
        <name>Zn(2+)</name>
        <dbReference type="ChEBI" id="CHEBI:29105"/>
    </ligand>
</feature>
<dbReference type="InterPro" id="IPR027417">
    <property type="entry name" value="P-loop_NTPase"/>
</dbReference>
<dbReference type="PROSITE" id="PS51131">
    <property type="entry name" value="ZN_HOOK"/>
    <property type="match status" value="1"/>
</dbReference>
<keyword evidence="15" id="KW-0539">Nucleus</keyword>
<keyword evidence="23" id="KW-1185">Reference proteome</keyword>
<keyword evidence="7" id="KW-0547">Nucleotide-binding</keyword>
<evidence type="ECO:0000256" key="5">
    <source>
        <dbReference type="ARBA" id="ARBA00022454"/>
    </source>
</evidence>
<feature type="compositionally biased region" description="Acidic residues" evidence="20">
    <location>
        <begin position="1320"/>
        <end position="1333"/>
    </location>
</feature>
<dbReference type="SUPFAM" id="SSF52540">
    <property type="entry name" value="P-loop containing nucleoside triphosphate hydrolases"/>
    <property type="match status" value="2"/>
</dbReference>
<dbReference type="KEGG" id="nvi:100115581"/>
<protein>
    <recommendedName>
        <fullName evidence="21">Zinc-hook domain-containing protein</fullName>
    </recommendedName>
</protein>
<dbReference type="GO" id="GO:0003691">
    <property type="term" value="F:double-stranded telomeric DNA binding"/>
    <property type="evidence" value="ECO:0007669"/>
    <property type="project" value="TreeGrafter"/>
</dbReference>
<evidence type="ECO:0000256" key="6">
    <source>
        <dbReference type="ARBA" id="ARBA00022723"/>
    </source>
</evidence>
<keyword evidence="11" id="KW-0067">ATP-binding</keyword>
<feature type="coiled-coil region" evidence="19">
    <location>
        <begin position="715"/>
        <end position="1012"/>
    </location>
</feature>
<evidence type="ECO:0000259" key="21">
    <source>
        <dbReference type="PROSITE" id="PS51131"/>
    </source>
</evidence>
<feature type="coiled-coil region" evidence="19">
    <location>
        <begin position="468"/>
        <end position="559"/>
    </location>
</feature>
<sequence length="1363" mass="158889">MSRIKDLEIRGIRNFGDERAKVLIHFSKPLTLILGPNGTGKTTIIEALKFVTSGEYPPDSDRGKSFVHEPKLTLNHTVRGQVKAKILDKSGQELVIIRTMQVSRQKTGALKFQALDNTITRLDARTKDKIQITNRCSDIDREMLAAMGVSKPILNYVIFCHQEESNWPLEDGKKLKDRFDEIFDTSKYNKAMDTITKLIKDLNSEINTLKAREEAFKEILNEAEDQESKLRNNEQREKEVQDKITVIDQSVVPLEERMKQILDVKSDYQKLEDQLNKVETDYKVTNNYIESLKKHIKQLHTGSKEELVDKLDSYDQNLTQKVTIKKKSEEKLEETEHCENTLLKKLADARIKLGSLTQKKIAFDEKITKRNELLKKAFKTWEIPQVDSVTEEEAKDYIERISRKVKEFSIAMKKRAQEFEQEEKHVQREVDACRSEKTGIDSEMSLKEKERGEIKFEINTLRKKIKQVDEDGGRLDSLEADLQNATENFNTVVQNFDEKFIRETLEREASNKKEFNNQLNNIDNEINFLNKQSSQQAELELHQNSLLKKEEEISVLRNKNESNLNLLFSNAIPQQKLKDSLEKIQKSLSAEKTNLLKQIEEGQQKFTTYKTTLKHKESELSKTVSELEACKEKVAFECQENDYDEMLALQERKVKALNDQRGIYASQSSMYEEYLKILKKKSCCPLCDRGFHNSSEENSLEQKLHSEIRKSPQALKDCEKELKQEQARYDALQQLKPVRDQIREIENNKLPKLRTDVEKIKNQLQDSEQSLETLRLILSEPEEKLCIYKSIIGDVILLDSYINQRDHLTQTIETKKREMARAGKVSDRTMQEAQDERQKLKDRLSAVERNVDKAQLALQSGQEKVSRAREQKNKLNEEVLKIRQGQQESSQLKDKVNDLYKKETYLENSLKSLRQNLVIADEELESKVQELNDLKRKNREKQESDMNFKSISGTEFHELSTVQKEVQEVMASKLEENLEKIETDVEKTKTECDKMKAEKARLEEHIRFLDEQCRSQEVGKKDLENNLDLIKKQEFINDLNIKITKYRTTLENMQFNKLRKEYQELQEKKDKFEKEKNEYKGALGELEIAIRNYKKSLNQEKYRMARHNYKEKQLQVVVQEEAVKNLKEYVTVLDKAMIQFHEERMNTVNKIMRQLWQLIYSGSDTTSIQIRVQTTEGIGDKKRSYNYKLVQVKRSAEMDMKGKCSAGQKVLASIIIRMALAETFCSDCAVLALDEPTTNLDDENATNLAVTLSKVIQLRAQNHKNFQLIVISHDEKFISSLSNLSGKQMFQELYRNPEGYSLVKRRDMSDYIKNSSQSVADEDYDESEEEQEQAIEPKNPKKRNLTMDDSPPHGRAVKRRAFH</sequence>
<evidence type="ECO:0000256" key="3">
    <source>
        <dbReference type="ARBA" id="ARBA00004286"/>
    </source>
</evidence>
<dbReference type="PANTHER" id="PTHR18867:SF12">
    <property type="entry name" value="DNA REPAIR PROTEIN RAD50"/>
    <property type="match status" value="1"/>
</dbReference>
<keyword evidence="14" id="KW-0234">DNA repair</keyword>
<dbReference type="GeneID" id="100115581"/>
<name>A0A7M7G1L1_NASVI</name>
<evidence type="ECO:0000256" key="12">
    <source>
        <dbReference type="ARBA" id="ARBA00022842"/>
    </source>
</evidence>
<dbReference type="GO" id="GO:0030870">
    <property type="term" value="C:Mre11 complex"/>
    <property type="evidence" value="ECO:0007669"/>
    <property type="project" value="InterPro"/>
</dbReference>
<dbReference type="GO" id="GO:0051880">
    <property type="term" value="F:G-quadruplex DNA binding"/>
    <property type="evidence" value="ECO:0007669"/>
    <property type="project" value="TreeGrafter"/>
</dbReference>
<feature type="domain" description="Zinc-hook" evidence="21">
    <location>
        <begin position="640"/>
        <end position="737"/>
    </location>
</feature>
<dbReference type="InterPro" id="IPR013134">
    <property type="entry name" value="Zn_hook_RAD50"/>
</dbReference>
<dbReference type="Proteomes" id="UP000002358">
    <property type="component" value="Chromosome 1"/>
</dbReference>
<keyword evidence="13 19" id="KW-0175">Coiled coil</keyword>
<dbReference type="GO" id="GO:0006302">
    <property type="term" value="P:double-strand break repair"/>
    <property type="evidence" value="ECO:0007669"/>
    <property type="project" value="InterPro"/>
</dbReference>
<dbReference type="GO" id="GO:0000794">
    <property type="term" value="C:condensed nuclear chromosome"/>
    <property type="evidence" value="ECO:0007669"/>
    <property type="project" value="TreeGrafter"/>
</dbReference>
<evidence type="ECO:0000256" key="20">
    <source>
        <dbReference type="SAM" id="MobiDB-lite"/>
    </source>
</evidence>
<evidence type="ECO:0000256" key="9">
    <source>
        <dbReference type="ARBA" id="ARBA00022801"/>
    </source>
</evidence>
<dbReference type="GO" id="GO:0046872">
    <property type="term" value="F:metal ion binding"/>
    <property type="evidence" value="ECO:0007669"/>
    <property type="project" value="UniProtKB-UniRule"/>
</dbReference>
<evidence type="ECO:0000256" key="11">
    <source>
        <dbReference type="ARBA" id="ARBA00022840"/>
    </source>
</evidence>
<keyword evidence="8" id="KW-0227">DNA damage</keyword>
<keyword evidence="10 18" id="KW-0862">Zinc</keyword>
<keyword evidence="5" id="KW-0158">Chromosome</keyword>
<evidence type="ECO:0000256" key="7">
    <source>
        <dbReference type="ARBA" id="ARBA00022741"/>
    </source>
</evidence>
<dbReference type="InterPro" id="IPR038729">
    <property type="entry name" value="Rad50/SbcC_AAA"/>
</dbReference>
<reference evidence="22" key="1">
    <citation type="submission" date="2021-01" db="UniProtKB">
        <authorList>
            <consortium name="EnsemblMetazoa"/>
        </authorList>
    </citation>
    <scope>IDENTIFICATION</scope>
</reference>
<dbReference type="Gene3D" id="3.40.50.300">
    <property type="entry name" value="P-loop containing nucleotide triphosphate hydrolases"/>
    <property type="match status" value="2"/>
</dbReference>
<evidence type="ECO:0000256" key="19">
    <source>
        <dbReference type="SAM" id="Coils"/>
    </source>
</evidence>
<accession>A0A7M7G1L1</accession>
<evidence type="ECO:0000313" key="23">
    <source>
        <dbReference type="Proteomes" id="UP000002358"/>
    </source>
</evidence>
<evidence type="ECO:0000256" key="14">
    <source>
        <dbReference type="ARBA" id="ARBA00023204"/>
    </source>
</evidence>
<dbReference type="SMR" id="A0A7M7G1L1"/>
<evidence type="ECO:0000256" key="15">
    <source>
        <dbReference type="ARBA" id="ARBA00023242"/>
    </source>
</evidence>
<feature type="coiled-coil region" evidence="19">
    <location>
        <begin position="192"/>
        <end position="288"/>
    </location>
</feature>
<dbReference type="GO" id="GO:0043047">
    <property type="term" value="F:single-stranded telomeric DNA binding"/>
    <property type="evidence" value="ECO:0007669"/>
    <property type="project" value="TreeGrafter"/>
</dbReference>
<proteinExistence type="inferred from homology"/>
<evidence type="ECO:0000256" key="13">
    <source>
        <dbReference type="ARBA" id="ARBA00023054"/>
    </source>
</evidence>
<keyword evidence="6 18" id="KW-0479">Metal-binding</keyword>
<dbReference type="RefSeq" id="XP_001600265.2">
    <property type="nucleotide sequence ID" value="XM_001600215.6"/>
</dbReference>
<feature type="region of interest" description="Disordered" evidence="20">
    <location>
        <begin position="1314"/>
        <end position="1363"/>
    </location>
</feature>
<evidence type="ECO:0000256" key="16">
    <source>
        <dbReference type="ARBA" id="ARBA00023254"/>
    </source>
</evidence>
<dbReference type="OrthoDB" id="18797at2759"/>
<keyword evidence="16" id="KW-0469">Meiosis</keyword>
<evidence type="ECO:0000256" key="10">
    <source>
        <dbReference type="ARBA" id="ARBA00022833"/>
    </source>
</evidence>
<dbReference type="Pfam" id="PF13476">
    <property type="entry name" value="AAA_23"/>
    <property type="match status" value="1"/>
</dbReference>
<dbReference type="GO" id="GO:0070192">
    <property type="term" value="P:chromosome organization involved in meiotic cell cycle"/>
    <property type="evidence" value="ECO:0007669"/>
    <property type="project" value="TreeGrafter"/>
</dbReference>
<dbReference type="CTD" id="10111"/>
<keyword evidence="12" id="KW-0460">Magnesium</keyword>
<keyword evidence="9" id="KW-0378">Hydrolase</keyword>
<feature type="coiled-coil region" evidence="19">
    <location>
        <begin position="1055"/>
        <end position="1089"/>
    </location>
</feature>
<comment type="subcellular location">
    <subcellularLocation>
        <location evidence="3">Chromosome</location>
    </subcellularLocation>
    <subcellularLocation>
        <location evidence="2">Nucleus</location>
    </subcellularLocation>
</comment>
<dbReference type="FunCoup" id="A0A7M7G1L1">
    <property type="interactions" value="2144"/>
</dbReference>